<dbReference type="HAMAP" id="MF_00443">
    <property type="entry name" value="ThiG"/>
    <property type="match status" value="1"/>
</dbReference>
<gene>
    <name evidence="8" type="primary">thiG</name>
    <name evidence="11" type="ORF">SY84_10090</name>
</gene>
<evidence type="ECO:0000256" key="5">
    <source>
        <dbReference type="ARBA" id="ARBA00022977"/>
    </source>
</evidence>
<dbReference type="EC" id="2.8.1.10" evidence="3 8"/>
<evidence type="ECO:0000256" key="6">
    <source>
        <dbReference type="ARBA" id="ARBA00023270"/>
    </source>
</evidence>
<accession>A0A0F7JM03</accession>
<organism evidence="11 12">
    <name type="scientific">Deinococcus soli</name>
    <name type="common">ex Cha et al. 2016</name>
    <dbReference type="NCBI Taxonomy" id="1309411"/>
    <lineage>
        <taxon>Bacteria</taxon>
        <taxon>Thermotogati</taxon>
        <taxon>Deinococcota</taxon>
        <taxon>Deinococci</taxon>
        <taxon>Deinococcales</taxon>
        <taxon>Deinococcaceae</taxon>
        <taxon>Deinococcus</taxon>
    </lineage>
</organism>
<evidence type="ECO:0000256" key="2">
    <source>
        <dbReference type="ARBA" id="ARBA00004948"/>
    </source>
</evidence>
<feature type="active site" description="Schiff-base intermediate with DXP" evidence="8">
    <location>
        <position position="105"/>
    </location>
</feature>
<dbReference type="OrthoDB" id="9805935at2"/>
<dbReference type="InterPro" id="IPR013785">
    <property type="entry name" value="Aldolase_TIM"/>
</dbReference>
<dbReference type="Pfam" id="PF05690">
    <property type="entry name" value="ThiG"/>
    <property type="match status" value="1"/>
</dbReference>
<evidence type="ECO:0000256" key="9">
    <source>
        <dbReference type="SAM" id="MobiDB-lite"/>
    </source>
</evidence>
<comment type="pathway">
    <text evidence="2 8">Cofactor biosynthesis; thiamine diphosphate biosynthesis.</text>
</comment>
<evidence type="ECO:0000259" key="10">
    <source>
        <dbReference type="Pfam" id="PF05690"/>
    </source>
</evidence>
<keyword evidence="4 8" id="KW-0808">Transferase</keyword>
<keyword evidence="6 8" id="KW-0704">Schiff base</keyword>
<feature type="binding site" evidence="8">
    <location>
        <begin position="192"/>
        <end position="193"/>
    </location>
    <ligand>
        <name>1-deoxy-D-xylulose 5-phosphate</name>
        <dbReference type="ChEBI" id="CHEBI:57792"/>
    </ligand>
</feature>
<dbReference type="RefSeq" id="WP_046843894.1">
    <property type="nucleotide sequence ID" value="NZ_CP011389.1"/>
</dbReference>
<reference evidence="11 12" key="1">
    <citation type="submission" date="2015-01" db="EMBL/GenBank/DDBJ databases">
        <title>Deinococcus soli/N5/whole genome sequencing.</title>
        <authorList>
            <person name="Kim M.K."/>
            <person name="Srinivasan S."/>
            <person name="Lee J.-J."/>
        </authorList>
    </citation>
    <scope>NUCLEOTIDE SEQUENCE [LARGE SCALE GENOMIC DNA]</scope>
    <source>
        <strain evidence="11 12">N5</strain>
    </source>
</reference>
<proteinExistence type="inferred from homology"/>
<keyword evidence="5 8" id="KW-0784">Thiamine biosynthesis</keyword>
<dbReference type="KEGG" id="dch:SY84_10090"/>
<evidence type="ECO:0000313" key="11">
    <source>
        <dbReference type="EMBL" id="AKH17326.1"/>
    </source>
</evidence>
<feature type="binding site" evidence="8">
    <location>
        <begin position="214"/>
        <end position="215"/>
    </location>
    <ligand>
        <name>1-deoxy-D-xylulose 5-phosphate</name>
        <dbReference type="ChEBI" id="CHEBI:57792"/>
    </ligand>
</feature>
<dbReference type="UniPathway" id="UPA00060"/>
<keyword evidence="8" id="KW-0963">Cytoplasm</keyword>
<feature type="binding site" evidence="8">
    <location>
        <position position="166"/>
    </location>
    <ligand>
        <name>1-deoxy-D-xylulose 5-phosphate</name>
        <dbReference type="ChEBI" id="CHEBI:57792"/>
    </ligand>
</feature>
<comment type="catalytic activity">
    <reaction evidence="7 8">
        <text>[ThiS sulfur-carrier protein]-C-terminal-Gly-aminoethanethioate + 2-iminoacetate + 1-deoxy-D-xylulose 5-phosphate = [ThiS sulfur-carrier protein]-C-terminal Gly-Gly + 2-[(2R,5Z)-2-carboxy-4-methylthiazol-5(2H)-ylidene]ethyl phosphate + 2 H2O + H(+)</text>
        <dbReference type="Rhea" id="RHEA:26297"/>
        <dbReference type="Rhea" id="RHEA-COMP:12909"/>
        <dbReference type="Rhea" id="RHEA-COMP:19908"/>
        <dbReference type="ChEBI" id="CHEBI:15377"/>
        <dbReference type="ChEBI" id="CHEBI:15378"/>
        <dbReference type="ChEBI" id="CHEBI:57792"/>
        <dbReference type="ChEBI" id="CHEBI:62899"/>
        <dbReference type="ChEBI" id="CHEBI:77846"/>
        <dbReference type="ChEBI" id="CHEBI:90778"/>
        <dbReference type="ChEBI" id="CHEBI:232372"/>
        <dbReference type="EC" id="2.8.1.10"/>
    </reaction>
</comment>
<feature type="region of interest" description="Disordered" evidence="9">
    <location>
        <begin position="248"/>
        <end position="271"/>
    </location>
</feature>
<dbReference type="AlphaFoldDB" id="A0A0F7JM03"/>
<dbReference type="CDD" id="cd04728">
    <property type="entry name" value="ThiG"/>
    <property type="match status" value="1"/>
</dbReference>
<feature type="domain" description="Thiazole synthase ThiG" evidence="10">
    <location>
        <begin position="13"/>
        <end position="257"/>
    </location>
</feature>
<comment type="subcellular location">
    <subcellularLocation>
        <location evidence="8">Cytoplasm</location>
    </subcellularLocation>
</comment>
<dbReference type="GO" id="GO:1990107">
    <property type="term" value="F:thiazole synthase activity"/>
    <property type="evidence" value="ECO:0007669"/>
    <property type="project" value="UniProtKB-EC"/>
</dbReference>
<evidence type="ECO:0000256" key="3">
    <source>
        <dbReference type="ARBA" id="ARBA00011960"/>
    </source>
</evidence>
<keyword evidence="12" id="KW-1185">Reference proteome</keyword>
<evidence type="ECO:0000256" key="8">
    <source>
        <dbReference type="HAMAP-Rule" id="MF_00443"/>
    </source>
</evidence>
<dbReference type="PANTHER" id="PTHR34266:SF2">
    <property type="entry name" value="THIAZOLE SYNTHASE"/>
    <property type="match status" value="1"/>
</dbReference>
<dbReference type="InterPro" id="IPR033983">
    <property type="entry name" value="Thiazole_synthase_ThiG"/>
</dbReference>
<sequence length="271" mass="28172">MKQNPHRPDPFTLGGKVFTSRLMTGTGKFTDFGVMREALAASGSQIVTVAIRRVELRAPGHDGLLDALDWDALQLLPNTAGCRTADEALRVARLARVATGVNWIKLEVIPDARYLLPDPVGTLRAAEALAADGFTVLPYVQADAVLARALEDAGCAAVMPLASPIGSGRGLRSPELLRTVLDGARLPTIVDAGLGVPSDAAQALELGADAVLVNTAIAEARDPVGMARAFALGVQAGRAAFLAGRMPERTHASPSSPAAGVVRLPDPEVPV</sequence>
<comment type="function">
    <text evidence="1 8">Catalyzes the rearrangement of 1-deoxy-D-xylulose 5-phosphate (DXP) to produce the thiazole phosphate moiety of thiamine. Sulfur is provided by the thiocarboxylate moiety of the carrier protein ThiS. In vitro, sulfur can be provided by H(2)S.</text>
</comment>
<protein>
    <recommendedName>
        <fullName evidence="3 8">Thiazole synthase</fullName>
        <ecNumber evidence="3 8">2.8.1.10</ecNumber>
    </recommendedName>
</protein>
<dbReference type="GO" id="GO:0005737">
    <property type="term" value="C:cytoplasm"/>
    <property type="evidence" value="ECO:0007669"/>
    <property type="project" value="UniProtKB-SubCell"/>
</dbReference>
<dbReference type="EMBL" id="CP011389">
    <property type="protein sequence ID" value="AKH17326.1"/>
    <property type="molecule type" value="Genomic_DNA"/>
</dbReference>
<name>A0A0F7JM03_9DEIO</name>
<evidence type="ECO:0000256" key="4">
    <source>
        <dbReference type="ARBA" id="ARBA00022679"/>
    </source>
</evidence>
<evidence type="ECO:0000256" key="7">
    <source>
        <dbReference type="ARBA" id="ARBA00049897"/>
    </source>
</evidence>
<dbReference type="Gene3D" id="3.20.20.70">
    <property type="entry name" value="Aldolase class I"/>
    <property type="match status" value="1"/>
</dbReference>
<evidence type="ECO:0000313" key="12">
    <source>
        <dbReference type="Proteomes" id="UP000034024"/>
    </source>
</evidence>
<dbReference type="InterPro" id="IPR008867">
    <property type="entry name" value="ThiG"/>
</dbReference>
<dbReference type="PATRIC" id="fig|1309411.5.peg.2049"/>
<comment type="subunit">
    <text evidence="8">Homotetramer. Forms heterodimers with either ThiH or ThiS.</text>
</comment>
<comment type="similarity">
    <text evidence="8">Belongs to the ThiG family.</text>
</comment>
<dbReference type="PANTHER" id="PTHR34266">
    <property type="entry name" value="THIAZOLE SYNTHASE"/>
    <property type="match status" value="1"/>
</dbReference>
<evidence type="ECO:0000256" key="1">
    <source>
        <dbReference type="ARBA" id="ARBA00002834"/>
    </source>
</evidence>
<dbReference type="Proteomes" id="UP000034024">
    <property type="component" value="Chromosome"/>
</dbReference>
<dbReference type="GO" id="GO:0009229">
    <property type="term" value="P:thiamine diphosphate biosynthetic process"/>
    <property type="evidence" value="ECO:0007669"/>
    <property type="project" value="UniProtKB-UniRule"/>
</dbReference>
<dbReference type="SUPFAM" id="SSF110399">
    <property type="entry name" value="ThiG-like"/>
    <property type="match status" value="1"/>
</dbReference>